<proteinExistence type="predicted"/>
<dbReference type="RefSeq" id="WP_126718093.1">
    <property type="nucleotide sequence ID" value="NZ_RWJF01000001.1"/>
</dbReference>
<dbReference type="PANTHER" id="PTHR43135">
    <property type="entry name" value="ALPHA-D-RIBOSE 1-METHYLPHOSPHONATE 5-TRIPHOSPHATE DIPHOSPHATASE"/>
    <property type="match status" value="1"/>
</dbReference>
<dbReference type="SUPFAM" id="SSF51338">
    <property type="entry name" value="Composite domain of metallo-dependent hydrolases"/>
    <property type="match status" value="1"/>
</dbReference>
<keyword evidence="4" id="KW-1185">Reference proteome</keyword>
<dbReference type="Gene3D" id="1.20.58.520">
    <property type="entry name" value="Amidohydrolase"/>
    <property type="match status" value="1"/>
</dbReference>
<feature type="region of interest" description="Disordered" evidence="1">
    <location>
        <begin position="1"/>
        <end position="37"/>
    </location>
</feature>
<dbReference type="InterPro" id="IPR006680">
    <property type="entry name" value="Amidohydro-rel"/>
</dbReference>
<evidence type="ECO:0000313" key="4">
    <source>
        <dbReference type="Proteomes" id="UP000274661"/>
    </source>
</evidence>
<dbReference type="InterPro" id="IPR011659">
    <property type="entry name" value="WD40"/>
</dbReference>
<dbReference type="Gene3D" id="3.20.20.140">
    <property type="entry name" value="Metal-dependent hydrolases"/>
    <property type="match status" value="1"/>
</dbReference>
<dbReference type="InterPro" id="IPR011059">
    <property type="entry name" value="Metal-dep_hydrolase_composite"/>
</dbReference>
<dbReference type="InterPro" id="IPR051781">
    <property type="entry name" value="Metallo-dep_Hydrolase"/>
</dbReference>
<comment type="caution">
    <text evidence="3">The sequence shown here is derived from an EMBL/GenBank/DDBJ whole genome shotgun (WGS) entry which is preliminary data.</text>
</comment>
<dbReference type="OrthoDB" id="9758793at2"/>
<dbReference type="GO" id="GO:0016810">
    <property type="term" value="F:hydrolase activity, acting on carbon-nitrogen (but not peptide) bonds"/>
    <property type="evidence" value="ECO:0007669"/>
    <property type="project" value="InterPro"/>
</dbReference>
<dbReference type="Gene3D" id="2.30.40.10">
    <property type="entry name" value="Urease, subunit C, domain 1"/>
    <property type="match status" value="2"/>
</dbReference>
<dbReference type="Gene3D" id="2.120.10.30">
    <property type="entry name" value="TolB, C-terminal domain"/>
    <property type="match status" value="3"/>
</dbReference>
<protein>
    <submittedName>
        <fullName evidence="3">Amidohydrolase</fullName>
    </submittedName>
</protein>
<dbReference type="InterPro" id="IPR032466">
    <property type="entry name" value="Metal_Hydrolase"/>
</dbReference>
<gene>
    <name evidence="3" type="ORF">HMF7854_05055</name>
</gene>
<dbReference type="Pfam" id="PF01979">
    <property type="entry name" value="Amidohydro_1"/>
    <property type="match status" value="1"/>
</dbReference>
<sequence length="1088" mass="118377">MLAGAPLRAQHGDEPELANRPATSDTRPPQQPPGQALPIAPARHLRFTAERGTWLSLDEGRGRILFDLLGDLYSVPAGGGAAIRLTGGAGFDTQPTFSPDRRFVAFVSDRSGADNLWVMSADGSAPHQLSFNDDDTVMASPAWSADGRSLFVSRYRADLNNYELWQYSAGGGAGRLLVPIRDTVDAPRDLWRSTLGAVATPDGRSLVFARRVGGLDFDTVDEWTIVRRDLATGAETVLVAEPDGPRKALNPGAFFRPAVSRDGRLLAYGARREGRTEIRLRDLSTGADRSLVFPAEHDQLQASMWQDLLPRYAFSEDGRALVLSRAGRIEQVAIDGGAVTAVPFRATVDLAVGGSTRQAIREEDAGPIHARLAQFAVVAPDGRRVAWSSLGRVFIMPLDGGAPTRLAVPPAALPAYQPSWSPDGRTLAWVSWDEATGGAIWSAPADGSAPPRRLTDRPAFYTYPVFAPDGRTIVAVRSAQDARLRLYMEFGKLRDAELVTLPASGGPARVVMSGHIGSRPQFTHDGRLFVMSSAGLEQVDRGTGAHTRRVQVIGPGWYFQDGPQPVDDLRISPDGRQVAAQVAQQLFLLALPAADSTLDLTGDKGRFRRLTRGGADFFEWSRDGRTLFWSAGSRLVAQPVDSLALDTGAPPAEGRLWRLDALFDRPAPPPPLLLANARVLTMAGGDRVIERGDVLVVGGRFAAVGPAGTLAVPAGTRRLDFAGATIVPGLIDTHDHVATVRREVLGFDDWGLRARLAYGVTTSFDPSTLSIDMMAYQDALDGGLMLGPRLRSTGMAIFSFNRFQSLDEVRAVLRRYRDDYRLRNVKEYRTGNRRVRQWMAQAARELGLQPTTEGALSMKLDLTQIMDGYAGNEHALVAAPLQPDVLTLLREMRTSYTTTLEITNGGYEGQDWSISRDDPAGDPKLRRFWPGFALDQMFLHREWHPFTEYRFPAIAADAAALQRSGGLVGIGSHGEAPGIGFHYEMEAHAAGGMTPAEVLHAATIGSAETIGRATDLGSIEPGKLADLVVLDADPRLDLRNARRIRAVMRDGRLWDGATLTPLWPAGPVQAPWFEQRGERRQWLPEEKK</sequence>
<dbReference type="Pfam" id="PF07676">
    <property type="entry name" value="PD40"/>
    <property type="match status" value="4"/>
</dbReference>
<dbReference type="Gene3D" id="3.30.110.90">
    <property type="entry name" value="Amidohydrolase"/>
    <property type="match status" value="1"/>
</dbReference>
<name>A0A3R9YL56_9SPHN</name>
<dbReference type="InterPro" id="IPR011042">
    <property type="entry name" value="6-blade_b-propeller_TolB-like"/>
</dbReference>
<evidence type="ECO:0000259" key="2">
    <source>
        <dbReference type="Pfam" id="PF01979"/>
    </source>
</evidence>
<dbReference type="PANTHER" id="PTHR43135:SF3">
    <property type="entry name" value="ALPHA-D-RIBOSE 1-METHYLPHOSPHONATE 5-TRIPHOSPHATE DIPHOSPHATASE"/>
    <property type="match status" value="1"/>
</dbReference>
<dbReference type="EMBL" id="RWJF01000001">
    <property type="protein sequence ID" value="RST30262.1"/>
    <property type="molecule type" value="Genomic_DNA"/>
</dbReference>
<reference evidence="3 4" key="1">
    <citation type="submission" date="2018-12" db="EMBL/GenBank/DDBJ databases">
        <title>Sphingomonas sp. HMF7854 Genome sequencing and assembly.</title>
        <authorList>
            <person name="Cha I."/>
            <person name="Kang H."/>
            <person name="Kim H."/>
            <person name="Kang J."/>
            <person name="Joh K."/>
        </authorList>
    </citation>
    <scope>NUCLEOTIDE SEQUENCE [LARGE SCALE GENOMIC DNA]</scope>
    <source>
        <strain evidence="3 4">HMF7854</strain>
    </source>
</reference>
<keyword evidence="3" id="KW-0378">Hydrolase</keyword>
<organism evidence="3 4">
    <name type="scientific">Sphingomonas ginkgonis</name>
    <dbReference type="NCBI Taxonomy" id="2315330"/>
    <lineage>
        <taxon>Bacteria</taxon>
        <taxon>Pseudomonadati</taxon>
        <taxon>Pseudomonadota</taxon>
        <taxon>Alphaproteobacteria</taxon>
        <taxon>Sphingomonadales</taxon>
        <taxon>Sphingomonadaceae</taxon>
        <taxon>Sphingomonas</taxon>
    </lineage>
</organism>
<accession>A0A3R9YL56</accession>
<dbReference type="SUPFAM" id="SSF51556">
    <property type="entry name" value="Metallo-dependent hydrolases"/>
    <property type="match status" value="1"/>
</dbReference>
<dbReference type="AlphaFoldDB" id="A0A3R9YL56"/>
<dbReference type="Proteomes" id="UP000274661">
    <property type="component" value="Unassembled WGS sequence"/>
</dbReference>
<feature type="domain" description="Amidohydrolase-related" evidence="2">
    <location>
        <begin position="984"/>
        <end position="1052"/>
    </location>
</feature>
<evidence type="ECO:0000313" key="3">
    <source>
        <dbReference type="EMBL" id="RST30262.1"/>
    </source>
</evidence>
<dbReference type="SUPFAM" id="SSF82171">
    <property type="entry name" value="DPP6 N-terminal domain-like"/>
    <property type="match status" value="2"/>
</dbReference>
<evidence type="ECO:0000256" key="1">
    <source>
        <dbReference type="SAM" id="MobiDB-lite"/>
    </source>
</evidence>